<evidence type="ECO:0000313" key="2">
    <source>
        <dbReference type="Proteomes" id="UP000485058"/>
    </source>
</evidence>
<sequence>MTDNRLHWQPSSPLQLDLGDLAECWALGCPLEAVVLVEQPDRVLALGLLPAYVSTLAEKRQQQQDSDESDDAAMRERLLQASHARSVPVPPPARAVNRGPVSAECYLVCGVEGGPAGLRIMAAQRYPETSGGHDHAQLLLPAAGVGGAAQASAGCCLQP</sequence>
<protein>
    <submittedName>
        <fullName evidence="1">Uncharacterized protein</fullName>
    </submittedName>
</protein>
<feature type="non-terminal residue" evidence="1">
    <location>
        <position position="1"/>
    </location>
</feature>
<gene>
    <name evidence="1" type="ORF">HaLaN_10766</name>
</gene>
<accession>A0A699YWP1</accession>
<name>A0A699YWP1_HAELA</name>
<proteinExistence type="predicted"/>
<dbReference type="Proteomes" id="UP000485058">
    <property type="component" value="Unassembled WGS sequence"/>
</dbReference>
<keyword evidence="2" id="KW-1185">Reference proteome</keyword>
<dbReference type="EMBL" id="BLLF01000752">
    <property type="protein sequence ID" value="GFH14667.1"/>
    <property type="molecule type" value="Genomic_DNA"/>
</dbReference>
<comment type="caution">
    <text evidence="1">The sequence shown here is derived from an EMBL/GenBank/DDBJ whole genome shotgun (WGS) entry which is preliminary data.</text>
</comment>
<evidence type="ECO:0000313" key="1">
    <source>
        <dbReference type="EMBL" id="GFH14667.1"/>
    </source>
</evidence>
<dbReference type="AlphaFoldDB" id="A0A699YWP1"/>
<organism evidence="1 2">
    <name type="scientific">Haematococcus lacustris</name>
    <name type="common">Green alga</name>
    <name type="synonym">Haematococcus pluvialis</name>
    <dbReference type="NCBI Taxonomy" id="44745"/>
    <lineage>
        <taxon>Eukaryota</taxon>
        <taxon>Viridiplantae</taxon>
        <taxon>Chlorophyta</taxon>
        <taxon>core chlorophytes</taxon>
        <taxon>Chlorophyceae</taxon>
        <taxon>CS clade</taxon>
        <taxon>Chlamydomonadales</taxon>
        <taxon>Haematococcaceae</taxon>
        <taxon>Haematococcus</taxon>
    </lineage>
</organism>
<reference evidence="1 2" key="1">
    <citation type="submission" date="2020-02" db="EMBL/GenBank/DDBJ databases">
        <title>Draft genome sequence of Haematococcus lacustris strain NIES-144.</title>
        <authorList>
            <person name="Morimoto D."/>
            <person name="Nakagawa S."/>
            <person name="Yoshida T."/>
            <person name="Sawayama S."/>
        </authorList>
    </citation>
    <scope>NUCLEOTIDE SEQUENCE [LARGE SCALE GENOMIC DNA]</scope>
    <source>
        <strain evidence="1 2">NIES-144</strain>
    </source>
</reference>